<dbReference type="PANTHER" id="PTHR33744:SF1">
    <property type="entry name" value="DNA-BINDING TRANSCRIPTIONAL ACTIVATOR ADER"/>
    <property type="match status" value="1"/>
</dbReference>
<comment type="similarity">
    <text evidence="1">Belongs to the CdaR family.</text>
</comment>
<dbReference type="InterPro" id="IPR024096">
    <property type="entry name" value="NO_sig/Golgi_transp_ligand-bd"/>
</dbReference>
<dbReference type="OrthoDB" id="143422at2"/>
<name>R4KRR0_9FIRM</name>
<dbReference type="AlphaFoldDB" id="R4KRR0"/>
<dbReference type="InterPro" id="IPR029016">
    <property type="entry name" value="GAF-like_dom_sf"/>
</dbReference>
<dbReference type="EMBL" id="CP003273">
    <property type="protein sequence ID" value="AGL03265.1"/>
    <property type="molecule type" value="Genomic_DNA"/>
</dbReference>
<dbReference type="InterPro" id="IPR004096">
    <property type="entry name" value="V4R"/>
</dbReference>
<feature type="domain" description="GGDEF" evidence="2">
    <location>
        <begin position="409"/>
        <end position="544"/>
    </location>
</feature>
<dbReference type="Pfam" id="PF02830">
    <property type="entry name" value="V4R"/>
    <property type="match status" value="1"/>
</dbReference>
<dbReference type="InterPro" id="IPR025736">
    <property type="entry name" value="PucR_C-HTH_dom"/>
</dbReference>
<dbReference type="PANTHER" id="PTHR33744">
    <property type="entry name" value="CARBOHYDRATE DIACID REGULATOR"/>
    <property type="match status" value="1"/>
</dbReference>
<gene>
    <name evidence="3" type="ORF">Desgi_3985</name>
</gene>
<dbReference type="RefSeq" id="WP_006523831.1">
    <property type="nucleotide sequence ID" value="NC_021184.1"/>
</dbReference>
<proteinExistence type="inferred from homology"/>
<dbReference type="InterPro" id="IPR010523">
    <property type="entry name" value="XylR_N"/>
</dbReference>
<dbReference type="KEGG" id="dgi:Desgi_3985"/>
<organism evidence="3 4">
    <name type="scientific">Desulfoscipio gibsoniae DSM 7213</name>
    <dbReference type="NCBI Taxonomy" id="767817"/>
    <lineage>
        <taxon>Bacteria</taxon>
        <taxon>Bacillati</taxon>
        <taxon>Bacillota</taxon>
        <taxon>Clostridia</taxon>
        <taxon>Eubacteriales</taxon>
        <taxon>Desulfallaceae</taxon>
        <taxon>Desulfoscipio</taxon>
    </lineage>
</organism>
<evidence type="ECO:0000313" key="3">
    <source>
        <dbReference type="EMBL" id="AGL03265.1"/>
    </source>
</evidence>
<dbReference type="STRING" id="767817.Desgi_3985"/>
<dbReference type="Pfam" id="PF17853">
    <property type="entry name" value="GGDEF_2"/>
    <property type="match status" value="1"/>
</dbReference>
<dbReference type="SUPFAM" id="SSF111126">
    <property type="entry name" value="Ligand-binding domain in the NO signalling and Golgi transport"/>
    <property type="match status" value="1"/>
</dbReference>
<evidence type="ECO:0000313" key="4">
    <source>
        <dbReference type="Proteomes" id="UP000013520"/>
    </source>
</evidence>
<dbReference type="InterPro" id="IPR000160">
    <property type="entry name" value="GGDEF_dom"/>
</dbReference>
<dbReference type="Gene3D" id="1.10.10.2840">
    <property type="entry name" value="PucR C-terminal helix-turn-helix domain"/>
    <property type="match status" value="1"/>
</dbReference>
<dbReference type="HOGENOM" id="CLU_026900_0_0_9"/>
<sequence>MIKINDLHLEKMLSLQPEAGKNYLKNMRVLILNAEAIGVLRKDLISSLDTEKAKGLLIRYGFAIGYRDAVNTLQDFSPKGKIDSYQLSVLFHTFVGMARVSPIEMYSNEDENNWCCEGIWHDSYEAEHHVKHFGPATEPVCWTLVGYASGSMSALLGERVIIKEVSCSAKGDPHCRYIGKTLAAWGDEILPELQYYKDINKDKALDQALVRMRAQNDILKQSMAIHKQLNRLVLDGKDMSVIAATLGSMIGGTVIVEDLFFRPVAYFTPTTLVANNFPTHMSCSAKDIFSNPRHRDLSTTLIQEKRQVQLLVETSRNPFSRLISPIVIGQDVLGFVSTIKTFENFTELDRLTLDHAASIFAIKMMQTRAVAEVETRLSGNLVKDLIAGNFNTEMDIIERSNYLGYNISQPHSVMIINLENLTSVIEHLKRDQTKIIRFKERICDAVNKALNNCNRQGIVADDSNNNIIVFISLGANTASSKIIEVAKSIRERFNQQFPQINISIGIGRICHALRDFPLSYQEAQRALKVMKGLNQSNTVISFDSLGTYGLLFHAADQKDLLAFMKEQLGKLLEYDVKYQTELVETLNLYFSYDGNIKKAAIAAAVTPSGFRYRLRKICEVGNFDFKDPNKRFDLQMALKVWCITTKGSNHEPNI</sequence>
<dbReference type="Gene3D" id="3.30.450.40">
    <property type="match status" value="1"/>
</dbReference>
<reference evidence="3 4" key="1">
    <citation type="submission" date="2012-01" db="EMBL/GenBank/DDBJ databases">
        <title>Complete sequence of Desulfotomaculum gibsoniae DSM 7213.</title>
        <authorList>
            <consortium name="US DOE Joint Genome Institute"/>
            <person name="Lucas S."/>
            <person name="Han J."/>
            <person name="Lapidus A."/>
            <person name="Cheng J.-F."/>
            <person name="Goodwin L."/>
            <person name="Pitluck S."/>
            <person name="Peters L."/>
            <person name="Ovchinnikova G."/>
            <person name="Teshima H."/>
            <person name="Detter J.C."/>
            <person name="Han C."/>
            <person name="Tapia R."/>
            <person name="Land M."/>
            <person name="Hauser L."/>
            <person name="Kyrpides N."/>
            <person name="Ivanova N."/>
            <person name="Pagani I."/>
            <person name="Parshina S."/>
            <person name="Plugge C."/>
            <person name="Muyzer G."/>
            <person name="Kuever J."/>
            <person name="Ivanova A."/>
            <person name="Nazina T."/>
            <person name="Klenk H.-P."/>
            <person name="Brambilla E."/>
            <person name="Spring S."/>
            <person name="Stams A.F."/>
            <person name="Woyke T."/>
        </authorList>
    </citation>
    <scope>NUCLEOTIDE SEQUENCE [LARGE SCALE GENOMIC DNA]</scope>
    <source>
        <strain evidence="3 4">DSM 7213</strain>
    </source>
</reference>
<dbReference type="PROSITE" id="PS50887">
    <property type="entry name" value="GGDEF"/>
    <property type="match status" value="1"/>
</dbReference>
<protein>
    <submittedName>
        <fullName evidence="3">V4R domain-containing protein</fullName>
    </submittedName>
</protein>
<dbReference type="InterPro" id="IPR041522">
    <property type="entry name" value="CdaR_GGDEF"/>
</dbReference>
<dbReference type="eggNOG" id="COG2508">
    <property type="taxonomic scope" value="Bacteria"/>
</dbReference>
<dbReference type="Pfam" id="PF13556">
    <property type="entry name" value="HTH_30"/>
    <property type="match status" value="1"/>
</dbReference>
<evidence type="ECO:0000256" key="1">
    <source>
        <dbReference type="ARBA" id="ARBA00006754"/>
    </source>
</evidence>
<evidence type="ECO:0000259" key="2">
    <source>
        <dbReference type="PROSITE" id="PS50887"/>
    </source>
</evidence>
<dbReference type="eggNOG" id="COG1719">
    <property type="taxonomic scope" value="Bacteria"/>
</dbReference>
<keyword evidence="4" id="KW-1185">Reference proteome</keyword>
<accession>R4KRR0</accession>
<dbReference type="Pfam" id="PF06505">
    <property type="entry name" value="XylR_N"/>
    <property type="match status" value="1"/>
</dbReference>
<dbReference type="InterPro" id="IPR051448">
    <property type="entry name" value="CdaR-like_regulators"/>
</dbReference>
<dbReference type="Proteomes" id="UP000013520">
    <property type="component" value="Chromosome"/>
</dbReference>
<dbReference type="InterPro" id="IPR042070">
    <property type="entry name" value="PucR_C-HTH_sf"/>
</dbReference>
<dbReference type="Gene3D" id="3.30.1380.20">
    <property type="entry name" value="Trafficking protein particle complex subunit 3"/>
    <property type="match status" value="1"/>
</dbReference>
<dbReference type="SMART" id="SM00989">
    <property type="entry name" value="V4R"/>
    <property type="match status" value="1"/>
</dbReference>